<dbReference type="PRINTS" id="PR00081">
    <property type="entry name" value="GDHRDH"/>
</dbReference>
<reference evidence="5 6" key="1">
    <citation type="submission" date="2021-03" db="EMBL/GenBank/DDBJ databases">
        <title>Sneathiella sp. CAU 1612 isolated from Kang Won-do.</title>
        <authorList>
            <person name="Kim W."/>
        </authorList>
    </citation>
    <scope>NUCLEOTIDE SEQUENCE [LARGE SCALE GENOMIC DNA]</scope>
    <source>
        <strain evidence="5 6">CAU 1612</strain>
    </source>
</reference>
<dbReference type="InterPro" id="IPR051122">
    <property type="entry name" value="SDR_DHRS6-like"/>
</dbReference>
<feature type="domain" description="Ketoreductase" evidence="4">
    <location>
        <begin position="8"/>
        <end position="212"/>
    </location>
</feature>
<dbReference type="SUPFAM" id="SSF51735">
    <property type="entry name" value="NAD(P)-binding Rossmann-fold domains"/>
    <property type="match status" value="1"/>
</dbReference>
<comment type="similarity">
    <text evidence="1">Belongs to the short-chain dehydrogenases/reductases (SDR) family.</text>
</comment>
<dbReference type="InterPro" id="IPR057326">
    <property type="entry name" value="KR_dom"/>
</dbReference>
<evidence type="ECO:0000256" key="1">
    <source>
        <dbReference type="ARBA" id="ARBA00006484"/>
    </source>
</evidence>
<dbReference type="PANTHER" id="PTHR43477">
    <property type="entry name" value="DIHYDROANTICAPSIN 7-DEHYDROGENASE"/>
    <property type="match status" value="1"/>
</dbReference>
<dbReference type="InterPro" id="IPR036291">
    <property type="entry name" value="NAD(P)-bd_dom_sf"/>
</dbReference>
<keyword evidence="2" id="KW-0560">Oxidoreductase</keyword>
<dbReference type="Proteomes" id="UP000664761">
    <property type="component" value="Unassembled WGS sequence"/>
</dbReference>
<gene>
    <name evidence="5" type="ORF">J0X12_06735</name>
</gene>
<dbReference type="SMART" id="SM00822">
    <property type="entry name" value="PKS_KR"/>
    <property type="match status" value="1"/>
</dbReference>
<evidence type="ECO:0000256" key="2">
    <source>
        <dbReference type="ARBA" id="ARBA00023002"/>
    </source>
</evidence>
<proteinExistence type="inferred from homology"/>
<dbReference type="Pfam" id="PF13561">
    <property type="entry name" value="adh_short_C2"/>
    <property type="match status" value="1"/>
</dbReference>
<sequence length="261" mass="26892">MDLGLNGKQAIVTGGSKGIGGAVARALAAEGCAVHLVARSKDVLATTASEIARESGAQVTYSALDLSDSKSIEALMAATSLPDILVNNAGAIPAGDILSIDEARWREAWDLKVFGYINLCRAYYGAMRSRGSGVIINVTGLAADRFDAGYVAGTTGNAGLNAFSRAVGGRSLNDGIRVLAVSPGAVATERIETLMRTRAQNEFGDSDRWQSYLGNLPAGRAAKTEEVADVVTFLASDRAAFVSGTVINVDGGHGGNLGIIS</sequence>
<dbReference type="NCBIfam" id="NF004779">
    <property type="entry name" value="PRK06125.1"/>
    <property type="match status" value="1"/>
</dbReference>
<organism evidence="5 6">
    <name type="scientific">Sneathiella sedimenti</name>
    <dbReference type="NCBI Taxonomy" id="2816034"/>
    <lineage>
        <taxon>Bacteria</taxon>
        <taxon>Pseudomonadati</taxon>
        <taxon>Pseudomonadota</taxon>
        <taxon>Alphaproteobacteria</taxon>
        <taxon>Sneathiellales</taxon>
        <taxon>Sneathiellaceae</taxon>
        <taxon>Sneathiella</taxon>
    </lineage>
</organism>
<dbReference type="PANTHER" id="PTHR43477:SF4">
    <property type="entry name" value="DEHYDROGENASE_REDUCTASE SDR FAMILY MEMBER 6"/>
    <property type="match status" value="1"/>
</dbReference>
<name>A0ABS3F456_9PROT</name>
<evidence type="ECO:0000256" key="3">
    <source>
        <dbReference type="ARBA" id="ARBA00023027"/>
    </source>
</evidence>
<protein>
    <submittedName>
        <fullName evidence="5">SDR family oxidoreductase</fullName>
    </submittedName>
</protein>
<dbReference type="InterPro" id="IPR002347">
    <property type="entry name" value="SDR_fam"/>
</dbReference>
<dbReference type="EMBL" id="JAFLNC010000002">
    <property type="protein sequence ID" value="MBO0333300.1"/>
    <property type="molecule type" value="Genomic_DNA"/>
</dbReference>
<accession>A0ABS3F456</accession>
<evidence type="ECO:0000259" key="4">
    <source>
        <dbReference type="SMART" id="SM00822"/>
    </source>
</evidence>
<keyword evidence="3" id="KW-0520">NAD</keyword>
<evidence type="ECO:0000313" key="5">
    <source>
        <dbReference type="EMBL" id="MBO0333300.1"/>
    </source>
</evidence>
<dbReference type="Gene3D" id="3.40.50.720">
    <property type="entry name" value="NAD(P)-binding Rossmann-like Domain"/>
    <property type="match status" value="1"/>
</dbReference>
<dbReference type="RefSeq" id="WP_207043500.1">
    <property type="nucleotide sequence ID" value="NZ_JAFLNC010000002.1"/>
</dbReference>
<comment type="caution">
    <text evidence="5">The sequence shown here is derived from an EMBL/GenBank/DDBJ whole genome shotgun (WGS) entry which is preliminary data.</text>
</comment>
<keyword evidence="6" id="KW-1185">Reference proteome</keyword>
<evidence type="ECO:0000313" key="6">
    <source>
        <dbReference type="Proteomes" id="UP000664761"/>
    </source>
</evidence>